<feature type="compositionally biased region" description="Basic and acidic residues" evidence="1">
    <location>
        <begin position="34"/>
        <end position="49"/>
    </location>
</feature>
<sequence>MELATGTLLVQAPKTLAANAWSQFLQRVLVSVGRDGDSDSEERVAERLVPRLAPASNPGEGSASERQEA</sequence>
<evidence type="ECO:0000256" key="1">
    <source>
        <dbReference type="SAM" id="MobiDB-lite"/>
    </source>
</evidence>
<evidence type="ECO:0000313" key="3">
    <source>
        <dbReference type="Proteomes" id="UP001501588"/>
    </source>
</evidence>
<dbReference type="EMBL" id="BAAAFZ010000028">
    <property type="protein sequence ID" value="GAA0584309.1"/>
    <property type="molecule type" value="Genomic_DNA"/>
</dbReference>
<reference evidence="2 3" key="1">
    <citation type="journal article" date="2019" name="Int. J. Syst. Evol. Microbiol.">
        <title>The Global Catalogue of Microorganisms (GCM) 10K type strain sequencing project: providing services to taxonomists for standard genome sequencing and annotation.</title>
        <authorList>
            <consortium name="The Broad Institute Genomics Platform"/>
            <consortium name="The Broad Institute Genome Sequencing Center for Infectious Disease"/>
            <person name="Wu L."/>
            <person name="Ma J."/>
        </authorList>
    </citation>
    <scope>NUCLEOTIDE SEQUENCE [LARGE SCALE GENOMIC DNA]</scope>
    <source>
        <strain evidence="2 3">JCM 9933</strain>
    </source>
</reference>
<protein>
    <submittedName>
        <fullName evidence="2">Uncharacterized protein</fullName>
    </submittedName>
</protein>
<organism evidence="2 3">
    <name type="scientific">Craurococcus roseus</name>
    <dbReference type="NCBI Taxonomy" id="77585"/>
    <lineage>
        <taxon>Bacteria</taxon>
        <taxon>Pseudomonadati</taxon>
        <taxon>Pseudomonadota</taxon>
        <taxon>Alphaproteobacteria</taxon>
        <taxon>Acetobacterales</taxon>
        <taxon>Acetobacteraceae</taxon>
        <taxon>Craurococcus</taxon>
    </lineage>
</organism>
<keyword evidence="3" id="KW-1185">Reference proteome</keyword>
<dbReference type="RefSeq" id="WP_343895477.1">
    <property type="nucleotide sequence ID" value="NZ_BAAAFZ010000028.1"/>
</dbReference>
<comment type="caution">
    <text evidence="2">The sequence shown here is derived from an EMBL/GenBank/DDBJ whole genome shotgun (WGS) entry which is preliminary data.</text>
</comment>
<evidence type="ECO:0000313" key="2">
    <source>
        <dbReference type="EMBL" id="GAA0584309.1"/>
    </source>
</evidence>
<proteinExistence type="predicted"/>
<feature type="region of interest" description="Disordered" evidence="1">
    <location>
        <begin position="34"/>
        <end position="69"/>
    </location>
</feature>
<dbReference type="Proteomes" id="UP001501588">
    <property type="component" value="Unassembled WGS sequence"/>
</dbReference>
<accession>A0ABN1F7C5</accession>
<name>A0ABN1F7C5_9PROT</name>
<gene>
    <name evidence="2" type="ORF">GCM10009416_23420</name>
</gene>